<sequence length="136" mass="16406">MFEVTAIDERIMDRDIYLRNIVTEKDEECFDNSIGYSDDQNFLFMRIGSKYECKILLIGDQTTEKNEEAYKLFFAKDRLIKIGKYKFLKVYLDKEEYYIVADGIFFNDEDKYILFDFFRKDLLEVDGHITPMYIDQ</sequence>
<dbReference type="EMBL" id="PIEU01000091">
    <property type="protein sequence ID" value="PZL71995.1"/>
    <property type="molecule type" value="Genomic_DNA"/>
</dbReference>
<dbReference type="Proteomes" id="UP000249828">
    <property type="component" value="Unassembled WGS sequence"/>
</dbReference>
<gene>
    <name evidence="1" type="ORF">CI088_11395</name>
</gene>
<accession>A0A2W4B7G4</accession>
<comment type="caution">
    <text evidence="1">The sequence shown here is derived from an EMBL/GenBank/DDBJ whole genome shotgun (WGS) entry which is preliminary data.</text>
</comment>
<evidence type="ECO:0000313" key="1">
    <source>
        <dbReference type="EMBL" id="PZL71995.1"/>
    </source>
</evidence>
<proteinExistence type="predicted"/>
<protein>
    <submittedName>
        <fullName evidence="1">Uncharacterized protein</fullName>
    </submittedName>
</protein>
<dbReference type="RefSeq" id="WP_111248279.1">
    <property type="nucleotide sequence ID" value="NZ_PIEU01000091.1"/>
</dbReference>
<evidence type="ECO:0000313" key="2">
    <source>
        <dbReference type="Proteomes" id="UP000249828"/>
    </source>
</evidence>
<organism evidence="1 2">
    <name type="scientific">Enterococcus plantarum</name>
    <dbReference type="NCBI Taxonomy" id="1077675"/>
    <lineage>
        <taxon>Bacteria</taxon>
        <taxon>Bacillati</taxon>
        <taxon>Bacillota</taxon>
        <taxon>Bacilli</taxon>
        <taxon>Lactobacillales</taxon>
        <taxon>Enterococcaceae</taxon>
        <taxon>Enterococcus</taxon>
    </lineage>
</organism>
<name>A0A2W4B7G4_9ENTE</name>
<dbReference type="AlphaFoldDB" id="A0A2W4B7G4"/>
<keyword evidence="2" id="KW-1185">Reference proteome</keyword>
<reference evidence="1 2" key="1">
    <citation type="submission" date="2017-11" db="EMBL/GenBank/DDBJ databases">
        <title>Draft genome sequence of Enterococcus plantarum TRW2 strain isolated from lettuce.</title>
        <authorList>
            <person name="Kim E.B."/>
            <person name="Marco M.L."/>
            <person name="Williams T.R."/>
            <person name="You I.H."/>
        </authorList>
    </citation>
    <scope>NUCLEOTIDE SEQUENCE [LARGE SCALE GENOMIC DNA]</scope>
    <source>
        <strain evidence="1 2">TRW2</strain>
    </source>
</reference>